<proteinExistence type="predicted"/>
<name>A0A517SV13_9BACT</name>
<feature type="transmembrane region" description="Helical" evidence="1">
    <location>
        <begin position="32"/>
        <end position="52"/>
    </location>
</feature>
<dbReference type="InterPro" id="IPR029475">
    <property type="entry name" value="DUF6807"/>
</dbReference>
<evidence type="ECO:0008006" key="4">
    <source>
        <dbReference type="Google" id="ProtNLM"/>
    </source>
</evidence>
<accession>A0A517SV13</accession>
<keyword evidence="1" id="KW-1133">Transmembrane helix</keyword>
<dbReference type="Pfam" id="PF14100">
    <property type="entry name" value="DUF6807"/>
    <property type="match status" value="1"/>
</dbReference>
<organism evidence="2 3">
    <name type="scientific">Stieleria bergensis</name>
    <dbReference type="NCBI Taxonomy" id="2528025"/>
    <lineage>
        <taxon>Bacteria</taxon>
        <taxon>Pseudomonadati</taxon>
        <taxon>Planctomycetota</taxon>
        <taxon>Planctomycetia</taxon>
        <taxon>Pirellulales</taxon>
        <taxon>Pirellulaceae</taxon>
        <taxon>Stieleria</taxon>
    </lineage>
</organism>
<keyword evidence="1" id="KW-0472">Membrane</keyword>
<keyword evidence="1" id="KW-0812">Transmembrane</keyword>
<reference evidence="2 3" key="1">
    <citation type="submission" date="2019-02" db="EMBL/GenBank/DDBJ databases">
        <title>Deep-cultivation of Planctomycetes and their phenomic and genomic characterization uncovers novel biology.</title>
        <authorList>
            <person name="Wiegand S."/>
            <person name="Jogler M."/>
            <person name="Boedeker C."/>
            <person name="Pinto D."/>
            <person name="Vollmers J."/>
            <person name="Rivas-Marin E."/>
            <person name="Kohn T."/>
            <person name="Peeters S.H."/>
            <person name="Heuer A."/>
            <person name="Rast P."/>
            <person name="Oberbeckmann S."/>
            <person name="Bunk B."/>
            <person name="Jeske O."/>
            <person name="Meyerdierks A."/>
            <person name="Storesund J.E."/>
            <person name="Kallscheuer N."/>
            <person name="Luecker S."/>
            <person name="Lage O.M."/>
            <person name="Pohl T."/>
            <person name="Merkel B.J."/>
            <person name="Hornburger P."/>
            <person name="Mueller R.-W."/>
            <person name="Bruemmer F."/>
            <person name="Labrenz M."/>
            <person name="Spormann A.M."/>
            <person name="Op den Camp H."/>
            <person name="Overmann J."/>
            <person name="Amann R."/>
            <person name="Jetten M.S.M."/>
            <person name="Mascher T."/>
            <person name="Medema M.H."/>
            <person name="Devos D.P."/>
            <person name="Kaster A.-K."/>
            <person name="Ovreas L."/>
            <person name="Rohde M."/>
            <person name="Galperin M.Y."/>
            <person name="Jogler C."/>
        </authorList>
    </citation>
    <scope>NUCLEOTIDE SEQUENCE [LARGE SCALE GENOMIC DNA]</scope>
    <source>
        <strain evidence="2 3">SV_7m_r</strain>
    </source>
</reference>
<evidence type="ECO:0000313" key="3">
    <source>
        <dbReference type="Proteomes" id="UP000315003"/>
    </source>
</evidence>
<dbReference type="Proteomes" id="UP000315003">
    <property type="component" value="Chromosome"/>
</dbReference>
<gene>
    <name evidence="2" type="ORF">SV7mr_24800</name>
</gene>
<dbReference type="OrthoDB" id="242279at2"/>
<keyword evidence="3" id="KW-1185">Reference proteome</keyword>
<evidence type="ECO:0000313" key="2">
    <source>
        <dbReference type="EMBL" id="QDT59966.1"/>
    </source>
</evidence>
<evidence type="ECO:0000256" key="1">
    <source>
        <dbReference type="SAM" id="Phobius"/>
    </source>
</evidence>
<dbReference type="EMBL" id="CP036272">
    <property type="protein sequence ID" value="QDT59966.1"/>
    <property type="molecule type" value="Genomic_DNA"/>
</dbReference>
<protein>
    <recommendedName>
        <fullName evidence="4">Methane oxygenase PmoA</fullName>
    </recommendedName>
</protein>
<dbReference type="AlphaFoldDB" id="A0A517SV13"/>
<sequence>MDSSDCPHRGKVTCVSPFVPMSHILPKIMPSFVARSVLFISILLGFAVPALGQALQRCEVVPQDGHRASFQVDGIEKTCWHFGRQYERPFLYPFHGPQQSQLTRIGHPGAGNHDHHRSIWFAHHDVAGSDFWSNTSGTQIRQKQWYCYQDGPDQATMAVQLGWYDNQDVELLESDVVAQMTPLSNDEQLVEFQLTVRPAGSAQKVELGKTNFGFLAVRVAKSLSGHFGDGRLTDSKGRVGEKAIFANAAAWMDYSGSVAIGSGADRKPQRQGITYFDNADNPRYPTHWHVRQDGWMGASFCMNDGYTISQSNPLRLRYLLHAHGGDLDTKQAAEIAAAFDQRAAFVIQRSKKPHVHSEVIRVTE</sequence>